<evidence type="ECO:0000313" key="2">
    <source>
        <dbReference type="EMBL" id="MCU6795044.1"/>
    </source>
</evidence>
<evidence type="ECO:0000313" key="3">
    <source>
        <dbReference type="Proteomes" id="UP001652445"/>
    </source>
</evidence>
<keyword evidence="1" id="KW-0812">Transmembrane</keyword>
<accession>A0ABT2UK80</accession>
<name>A0ABT2UK80_9BACL</name>
<evidence type="ECO:0000256" key="1">
    <source>
        <dbReference type="SAM" id="Phobius"/>
    </source>
</evidence>
<comment type="caution">
    <text evidence="2">The sequence shown here is derived from an EMBL/GenBank/DDBJ whole genome shotgun (WGS) entry which is preliminary data.</text>
</comment>
<keyword evidence="1" id="KW-1133">Transmembrane helix</keyword>
<sequence>MAWIVTGVIVVIMLIASLEAPALWKASKFKELTLFLLLMCGAGILSVLEALQFPLPNPLEWINTTFEPLNQAIYSVFE</sequence>
<feature type="transmembrane region" description="Helical" evidence="1">
    <location>
        <begin position="6"/>
        <end position="24"/>
    </location>
</feature>
<gene>
    <name evidence="2" type="ORF">OB236_23330</name>
</gene>
<keyword evidence="3" id="KW-1185">Reference proteome</keyword>
<organism evidence="2 3">
    <name type="scientific">Paenibacillus baimaensis</name>
    <dbReference type="NCBI Taxonomy" id="2982185"/>
    <lineage>
        <taxon>Bacteria</taxon>
        <taxon>Bacillati</taxon>
        <taxon>Bacillota</taxon>
        <taxon>Bacilli</taxon>
        <taxon>Bacillales</taxon>
        <taxon>Paenibacillaceae</taxon>
        <taxon>Paenibacillus</taxon>
    </lineage>
</organism>
<dbReference type="RefSeq" id="WP_262686097.1">
    <property type="nucleotide sequence ID" value="NZ_JAOQIO010000089.1"/>
</dbReference>
<feature type="transmembrane region" description="Helical" evidence="1">
    <location>
        <begin position="31"/>
        <end position="51"/>
    </location>
</feature>
<reference evidence="2 3" key="1">
    <citation type="submission" date="2022-09" db="EMBL/GenBank/DDBJ databases">
        <authorList>
            <person name="Han X.L."/>
            <person name="Wang Q."/>
            <person name="Lu T."/>
        </authorList>
    </citation>
    <scope>NUCLEOTIDE SEQUENCE [LARGE SCALE GENOMIC DNA]</scope>
    <source>
        <strain evidence="2 3">WQ 127069</strain>
    </source>
</reference>
<dbReference type="Proteomes" id="UP001652445">
    <property type="component" value="Unassembled WGS sequence"/>
</dbReference>
<protein>
    <submittedName>
        <fullName evidence="2">Uncharacterized protein</fullName>
    </submittedName>
</protein>
<proteinExistence type="predicted"/>
<keyword evidence="1" id="KW-0472">Membrane</keyword>
<dbReference type="EMBL" id="JAOQIO010000089">
    <property type="protein sequence ID" value="MCU6795044.1"/>
    <property type="molecule type" value="Genomic_DNA"/>
</dbReference>